<protein>
    <submittedName>
        <fullName evidence="2">Uncharacterized protein</fullName>
    </submittedName>
</protein>
<gene>
    <name evidence="2" type="ORF">ALC60_10683</name>
</gene>
<sequence length="146" mass="16068">MRGERSGCLVVAAAPRAFHPRAASGIGSMPDHVAKRAKNASRNGGTTRGRNGRDEKLVEKKKLARFGVYSIRLQARVEELLRVEDDFSGGAVSQRRAQTVPWTPTAATSGRFTYSQVRKYGRCAVKKHRIGILGSPNYAWGVMRNL</sequence>
<evidence type="ECO:0000256" key="1">
    <source>
        <dbReference type="SAM" id="MobiDB-lite"/>
    </source>
</evidence>
<dbReference type="Proteomes" id="UP000075809">
    <property type="component" value="Unassembled WGS sequence"/>
</dbReference>
<keyword evidence="3" id="KW-1185">Reference proteome</keyword>
<reference evidence="2 3" key="1">
    <citation type="submission" date="2015-09" db="EMBL/GenBank/DDBJ databases">
        <title>Trachymyrmex zeteki WGS genome.</title>
        <authorList>
            <person name="Nygaard S."/>
            <person name="Hu H."/>
            <person name="Boomsma J."/>
            <person name="Zhang G."/>
        </authorList>
    </citation>
    <scope>NUCLEOTIDE SEQUENCE [LARGE SCALE GENOMIC DNA]</scope>
    <source>
        <strain evidence="2">Tzet28-1</strain>
        <tissue evidence="2">Whole body</tissue>
    </source>
</reference>
<accession>A0A151WQQ4</accession>
<proteinExistence type="predicted"/>
<name>A0A151WQQ4_9HYME</name>
<evidence type="ECO:0000313" key="2">
    <source>
        <dbReference type="EMBL" id="KYQ50229.1"/>
    </source>
</evidence>
<dbReference type="EMBL" id="KQ982815">
    <property type="protein sequence ID" value="KYQ50229.1"/>
    <property type="molecule type" value="Genomic_DNA"/>
</dbReference>
<organism evidence="2 3">
    <name type="scientific">Mycetomoellerius zeteki</name>
    <dbReference type="NCBI Taxonomy" id="64791"/>
    <lineage>
        <taxon>Eukaryota</taxon>
        <taxon>Metazoa</taxon>
        <taxon>Ecdysozoa</taxon>
        <taxon>Arthropoda</taxon>
        <taxon>Hexapoda</taxon>
        <taxon>Insecta</taxon>
        <taxon>Pterygota</taxon>
        <taxon>Neoptera</taxon>
        <taxon>Endopterygota</taxon>
        <taxon>Hymenoptera</taxon>
        <taxon>Apocrita</taxon>
        <taxon>Aculeata</taxon>
        <taxon>Formicoidea</taxon>
        <taxon>Formicidae</taxon>
        <taxon>Myrmicinae</taxon>
        <taxon>Mycetomoellerius</taxon>
    </lineage>
</organism>
<evidence type="ECO:0000313" key="3">
    <source>
        <dbReference type="Proteomes" id="UP000075809"/>
    </source>
</evidence>
<feature type="region of interest" description="Disordered" evidence="1">
    <location>
        <begin position="22"/>
        <end position="56"/>
    </location>
</feature>
<dbReference type="AlphaFoldDB" id="A0A151WQQ4"/>